<dbReference type="AlphaFoldDB" id="A0A1V8ZZN6"/>
<evidence type="ECO:0000256" key="2">
    <source>
        <dbReference type="ARBA" id="ARBA00006739"/>
    </source>
</evidence>
<dbReference type="Gene3D" id="3.90.550.10">
    <property type="entry name" value="Spore Coat Polysaccharide Biosynthesis Protein SpsA, Chain A"/>
    <property type="match status" value="1"/>
</dbReference>
<evidence type="ECO:0000313" key="6">
    <source>
        <dbReference type="EMBL" id="OQO90213.1"/>
    </source>
</evidence>
<protein>
    <submittedName>
        <fullName evidence="6">Glycosyl transferase</fullName>
    </submittedName>
</protein>
<dbReference type="InterPro" id="IPR029044">
    <property type="entry name" value="Nucleotide-diphossugar_trans"/>
</dbReference>
<dbReference type="Proteomes" id="UP000192591">
    <property type="component" value="Unassembled WGS sequence"/>
</dbReference>
<dbReference type="PANTHER" id="PTHR43179">
    <property type="entry name" value="RHAMNOSYLTRANSFERASE WBBL"/>
    <property type="match status" value="1"/>
</dbReference>
<keyword evidence="4 6" id="KW-0808">Transferase</keyword>
<evidence type="ECO:0000256" key="3">
    <source>
        <dbReference type="ARBA" id="ARBA00022676"/>
    </source>
</evidence>
<proteinExistence type="inferred from homology"/>
<dbReference type="SUPFAM" id="SSF53448">
    <property type="entry name" value="Nucleotide-diphospho-sugar transferases"/>
    <property type="match status" value="1"/>
</dbReference>
<dbReference type="STRING" id="1962155.B1813_17415"/>
<accession>A0A1V8ZZN6</accession>
<evidence type="ECO:0000256" key="4">
    <source>
        <dbReference type="ARBA" id="ARBA00022679"/>
    </source>
</evidence>
<organism evidence="6 7">
    <name type="scientific">Saccharomonospora piscinae</name>
    <dbReference type="NCBI Taxonomy" id="687388"/>
    <lineage>
        <taxon>Bacteria</taxon>
        <taxon>Bacillati</taxon>
        <taxon>Actinomycetota</taxon>
        <taxon>Actinomycetes</taxon>
        <taxon>Pseudonocardiales</taxon>
        <taxon>Pseudonocardiaceae</taxon>
        <taxon>Saccharomonospora</taxon>
    </lineage>
</organism>
<reference evidence="6 7" key="1">
    <citation type="submission" date="2017-02" db="EMBL/GenBank/DDBJ databases">
        <title>Draft genome of Saccharomonospora sp. 154.</title>
        <authorList>
            <person name="Alonso-Carmona G.S."/>
            <person name="De La Haba R."/>
            <person name="Vera-Gargallo B."/>
            <person name="Sandoval-Trujillo A.H."/>
            <person name="Ramirez-Duran N."/>
            <person name="Ventosa A."/>
        </authorList>
    </citation>
    <scope>NUCLEOTIDE SEQUENCE [LARGE SCALE GENOMIC DNA]</scope>
    <source>
        <strain evidence="6 7">LRS4.154</strain>
    </source>
</reference>
<keyword evidence="3" id="KW-0328">Glycosyltransferase</keyword>
<dbReference type="GO" id="GO:0016757">
    <property type="term" value="F:glycosyltransferase activity"/>
    <property type="evidence" value="ECO:0007669"/>
    <property type="project" value="UniProtKB-KW"/>
</dbReference>
<comment type="caution">
    <text evidence="6">The sequence shown here is derived from an EMBL/GenBank/DDBJ whole genome shotgun (WGS) entry which is preliminary data.</text>
</comment>
<sequence length="322" mass="34258">MPTDAPATTVVVVTWRGADHITECLDGLAAQHSPHRTLVVDNASDDGTATLLARHPSRPAVLRPRRNLGYAGALAAALPHVTTPFVAWLNDDAVPRPAWLNTLEDILRADPGCAAVASVLQRPDGTRQSSGVRLTADGHGADLAGAPSPTAPPFGFCGGAVLLRLAPLRAEGGVPAGFFCYYEDLDTAWRLRLAGHGIAAPPDRPDAAVVHRHGASTRPGSPRFHGWNERNRLLTLLRCAPAAVAVRELARFAALTAVLPLRRARPGSGTAVPDAPNFRVGLRCRVLAGVVIRLPGTLARRVVVGRHRVLARSDVWRRWAGK</sequence>
<dbReference type="PANTHER" id="PTHR43179:SF12">
    <property type="entry name" value="GALACTOFURANOSYLTRANSFERASE GLFT2"/>
    <property type="match status" value="1"/>
</dbReference>
<keyword evidence="7" id="KW-1185">Reference proteome</keyword>
<feature type="domain" description="Glycosyltransferase 2-like" evidence="5">
    <location>
        <begin position="9"/>
        <end position="132"/>
    </location>
</feature>
<comment type="pathway">
    <text evidence="1">Cell wall biogenesis; cell wall polysaccharide biosynthesis.</text>
</comment>
<evidence type="ECO:0000256" key="1">
    <source>
        <dbReference type="ARBA" id="ARBA00004776"/>
    </source>
</evidence>
<evidence type="ECO:0000259" key="5">
    <source>
        <dbReference type="Pfam" id="PF00535"/>
    </source>
</evidence>
<dbReference type="EMBL" id="MWIH01000007">
    <property type="protein sequence ID" value="OQO90213.1"/>
    <property type="molecule type" value="Genomic_DNA"/>
</dbReference>
<comment type="similarity">
    <text evidence="2">Belongs to the glycosyltransferase 2 family.</text>
</comment>
<dbReference type="Pfam" id="PF00535">
    <property type="entry name" value="Glycos_transf_2"/>
    <property type="match status" value="1"/>
</dbReference>
<gene>
    <name evidence="6" type="ORF">B1813_17415</name>
</gene>
<evidence type="ECO:0000313" key="7">
    <source>
        <dbReference type="Proteomes" id="UP000192591"/>
    </source>
</evidence>
<dbReference type="InterPro" id="IPR001173">
    <property type="entry name" value="Glyco_trans_2-like"/>
</dbReference>
<dbReference type="RefSeq" id="WP_081193663.1">
    <property type="nucleotide sequence ID" value="NZ_MWIH01000007.1"/>
</dbReference>
<name>A0A1V8ZZN6_SACPI</name>